<sequence>MVSLTTDTWTSIQNMNYMCVTGHFIDESWELQKKILGFGLIANHRGDTIGKTLEKCLKDWGITKVCTVTVDNASSNNVALSYLIRNMSAWNGNTLLKDSSISKIRAACKYVKGSPARLALFKVCVKDANISRSQKVITDVAT</sequence>
<evidence type="ECO:0000256" key="1">
    <source>
        <dbReference type="ARBA" id="ARBA00004123"/>
    </source>
</evidence>
<dbReference type="GO" id="GO:0008270">
    <property type="term" value="F:zinc ion binding"/>
    <property type="evidence" value="ECO:0007669"/>
    <property type="project" value="UniProtKB-KW"/>
</dbReference>
<dbReference type="PANTHER" id="PTHR46481:SF10">
    <property type="entry name" value="ZINC FINGER BED DOMAIN-CONTAINING PROTEIN 39"/>
    <property type="match status" value="1"/>
</dbReference>
<keyword evidence="2" id="KW-0479">Metal-binding</keyword>
<evidence type="ECO:0000256" key="3">
    <source>
        <dbReference type="ARBA" id="ARBA00022771"/>
    </source>
</evidence>
<evidence type="ECO:0000256" key="4">
    <source>
        <dbReference type="ARBA" id="ARBA00022833"/>
    </source>
</evidence>
<dbReference type="InterPro" id="IPR012337">
    <property type="entry name" value="RNaseH-like_sf"/>
</dbReference>
<dbReference type="AlphaFoldDB" id="A0A392P682"/>
<keyword evidence="4" id="KW-0862">Zinc</keyword>
<dbReference type="GO" id="GO:0005634">
    <property type="term" value="C:nucleus"/>
    <property type="evidence" value="ECO:0007669"/>
    <property type="project" value="UniProtKB-SubCell"/>
</dbReference>
<feature type="non-terminal residue" evidence="6">
    <location>
        <position position="142"/>
    </location>
</feature>
<keyword evidence="7" id="KW-1185">Reference proteome</keyword>
<dbReference type="SUPFAM" id="SSF53098">
    <property type="entry name" value="Ribonuclease H-like"/>
    <property type="match status" value="1"/>
</dbReference>
<protein>
    <submittedName>
        <fullName evidence="6">HAT family dimerization domain containing protein</fullName>
    </submittedName>
</protein>
<evidence type="ECO:0000256" key="5">
    <source>
        <dbReference type="ARBA" id="ARBA00023242"/>
    </source>
</evidence>
<comment type="caution">
    <text evidence="6">The sequence shown here is derived from an EMBL/GenBank/DDBJ whole genome shotgun (WGS) entry which is preliminary data.</text>
</comment>
<accession>A0A392P682</accession>
<comment type="subcellular location">
    <subcellularLocation>
        <location evidence="1">Nucleus</location>
    </subcellularLocation>
</comment>
<dbReference type="InterPro" id="IPR052035">
    <property type="entry name" value="ZnF_BED_domain_contain"/>
</dbReference>
<evidence type="ECO:0000256" key="2">
    <source>
        <dbReference type="ARBA" id="ARBA00022723"/>
    </source>
</evidence>
<evidence type="ECO:0000313" key="6">
    <source>
        <dbReference type="EMBL" id="MCI07527.1"/>
    </source>
</evidence>
<dbReference type="Proteomes" id="UP000265520">
    <property type="component" value="Unassembled WGS sequence"/>
</dbReference>
<dbReference type="PANTHER" id="PTHR46481">
    <property type="entry name" value="ZINC FINGER BED DOMAIN-CONTAINING PROTEIN 4"/>
    <property type="match status" value="1"/>
</dbReference>
<name>A0A392P682_9FABA</name>
<keyword evidence="5" id="KW-0539">Nucleus</keyword>
<dbReference type="EMBL" id="LXQA010065719">
    <property type="protein sequence ID" value="MCI07527.1"/>
    <property type="molecule type" value="Genomic_DNA"/>
</dbReference>
<evidence type="ECO:0000313" key="7">
    <source>
        <dbReference type="Proteomes" id="UP000265520"/>
    </source>
</evidence>
<keyword evidence="3" id="KW-0863">Zinc-finger</keyword>
<proteinExistence type="predicted"/>
<reference evidence="6 7" key="1">
    <citation type="journal article" date="2018" name="Front. Plant Sci.">
        <title>Red Clover (Trifolium pratense) and Zigzag Clover (T. medium) - A Picture of Genomic Similarities and Differences.</title>
        <authorList>
            <person name="Dluhosova J."/>
            <person name="Istvanek J."/>
            <person name="Nedelnik J."/>
            <person name="Repkova J."/>
        </authorList>
    </citation>
    <scope>NUCLEOTIDE SEQUENCE [LARGE SCALE GENOMIC DNA]</scope>
    <source>
        <strain evidence="7">cv. 10/8</strain>
        <tissue evidence="6">Leaf</tissue>
    </source>
</reference>
<organism evidence="6 7">
    <name type="scientific">Trifolium medium</name>
    <dbReference type="NCBI Taxonomy" id="97028"/>
    <lineage>
        <taxon>Eukaryota</taxon>
        <taxon>Viridiplantae</taxon>
        <taxon>Streptophyta</taxon>
        <taxon>Embryophyta</taxon>
        <taxon>Tracheophyta</taxon>
        <taxon>Spermatophyta</taxon>
        <taxon>Magnoliopsida</taxon>
        <taxon>eudicotyledons</taxon>
        <taxon>Gunneridae</taxon>
        <taxon>Pentapetalae</taxon>
        <taxon>rosids</taxon>
        <taxon>fabids</taxon>
        <taxon>Fabales</taxon>
        <taxon>Fabaceae</taxon>
        <taxon>Papilionoideae</taxon>
        <taxon>50 kb inversion clade</taxon>
        <taxon>NPAAA clade</taxon>
        <taxon>Hologalegina</taxon>
        <taxon>IRL clade</taxon>
        <taxon>Trifolieae</taxon>
        <taxon>Trifolium</taxon>
    </lineage>
</organism>